<dbReference type="Proteomes" id="UP000789375">
    <property type="component" value="Unassembled WGS sequence"/>
</dbReference>
<keyword evidence="2" id="KW-1185">Reference proteome</keyword>
<gene>
    <name evidence="1" type="ORF">FMOSSE_LOCUS14774</name>
</gene>
<feature type="non-terminal residue" evidence="1">
    <location>
        <position position="139"/>
    </location>
</feature>
<proteinExistence type="predicted"/>
<dbReference type="AlphaFoldDB" id="A0A9N9I2L6"/>
<reference evidence="1" key="1">
    <citation type="submission" date="2021-06" db="EMBL/GenBank/DDBJ databases">
        <authorList>
            <person name="Kallberg Y."/>
            <person name="Tangrot J."/>
            <person name="Rosling A."/>
        </authorList>
    </citation>
    <scope>NUCLEOTIDE SEQUENCE</scope>
    <source>
        <strain evidence="1">87-6 pot B 2015</strain>
    </source>
</reference>
<sequence length="139" mass="15958">LKPWPNLAIEVASSESEAHLLNAVKNYWLCPGRAHDAIAVKLMRSDKIISKLKVWHFCTDKRTQSGELIPVSEFVSETIDDKDQILIQPQQHFINLKRKCLFHGMPPTFQTPTSIPDPLTVDFYEVICEMLQLNELRIS</sequence>
<evidence type="ECO:0000313" key="2">
    <source>
        <dbReference type="Proteomes" id="UP000789375"/>
    </source>
</evidence>
<name>A0A9N9I2L6_FUNMO</name>
<organism evidence="1 2">
    <name type="scientific">Funneliformis mosseae</name>
    <name type="common">Endomycorrhizal fungus</name>
    <name type="synonym">Glomus mosseae</name>
    <dbReference type="NCBI Taxonomy" id="27381"/>
    <lineage>
        <taxon>Eukaryota</taxon>
        <taxon>Fungi</taxon>
        <taxon>Fungi incertae sedis</taxon>
        <taxon>Mucoromycota</taxon>
        <taxon>Glomeromycotina</taxon>
        <taxon>Glomeromycetes</taxon>
        <taxon>Glomerales</taxon>
        <taxon>Glomeraceae</taxon>
        <taxon>Funneliformis</taxon>
    </lineage>
</organism>
<accession>A0A9N9I2L6</accession>
<evidence type="ECO:0000313" key="1">
    <source>
        <dbReference type="EMBL" id="CAG8717912.1"/>
    </source>
</evidence>
<comment type="caution">
    <text evidence="1">The sequence shown here is derived from an EMBL/GenBank/DDBJ whole genome shotgun (WGS) entry which is preliminary data.</text>
</comment>
<dbReference type="EMBL" id="CAJVPP010012521">
    <property type="protein sequence ID" value="CAG8717912.1"/>
    <property type="molecule type" value="Genomic_DNA"/>
</dbReference>
<protein>
    <submittedName>
        <fullName evidence="1">9218_t:CDS:1</fullName>
    </submittedName>
</protein>